<dbReference type="GeneID" id="106810821"/>
<name>A0ABM1EC40_PRICU</name>
<proteinExistence type="predicted"/>
<dbReference type="PANTHER" id="PTHR35075:SF1">
    <property type="entry name" value="A-KINASE ANCHOR PROTEIN 14"/>
    <property type="match status" value="1"/>
</dbReference>
<keyword evidence="1" id="KW-1185">Reference proteome</keyword>
<dbReference type="InterPro" id="IPR025663">
    <property type="entry name" value="AKAP_28"/>
</dbReference>
<organism evidence="1 2">
    <name type="scientific">Priapulus caudatus</name>
    <name type="common">Priapulid worm</name>
    <dbReference type="NCBI Taxonomy" id="37621"/>
    <lineage>
        <taxon>Eukaryota</taxon>
        <taxon>Metazoa</taxon>
        <taxon>Ecdysozoa</taxon>
        <taxon>Scalidophora</taxon>
        <taxon>Priapulida</taxon>
        <taxon>Priapulimorpha</taxon>
        <taxon>Priapulimorphida</taxon>
        <taxon>Priapulidae</taxon>
        <taxon>Priapulus</taxon>
    </lineage>
</organism>
<dbReference type="InterPro" id="IPR053084">
    <property type="entry name" value="AKAP"/>
</dbReference>
<dbReference type="Proteomes" id="UP000695022">
    <property type="component" value="Unplaced"/>
</dbReference>
<accession>A0ABM1EC40</accession>
<protein>
    <submittedName>
        <fullName evidence="2">A-kinase anchor protein 14-like</fullName>
    </submittedName>
</protein>
<sequence>MDTYVREARSLVDTVVKTAISILLVENANQKRKLSELQDMALNSLRHWENVQLEENYIVENIQWPTIAEFTTEKALQKIDEFIRQTWKYSECWLFCIDFIREEIHPYSKRYIYIVKWSRPTKEHPIPRATASIYFTIELSTIKPEETPVYVAYTFEGNRLIHRPGMSRFREKWLQEIIDSKALLMSEVKF</sequence>
<dbReference type="PANTHER" id="PTHR35075">
    <property type="entry name" value="A-KINASE ANCHOR PROTEIN 14"/>
    <property type="match status" value="1"/>
</dbReference>
<reference evidence="2" key="1">
    <citation type="submission" date="2025-08" db="UniProtKB">
        <authorList>
            <consortium name="RefSeq"/>
        </authorList>
    </citation>
    <scope>IDENTIFICATION</scope>
</reference>
<evidence type="ECO:0000313" key="2">
    <source>
        <dbReference type="RefSeq" id="XP_014669761.1"/>
    </source>
</evidence>
<gene>
    <name evidence="2" type="primary">LOC106810821</name>
</gene>
<dbReference type="RefSeq" id="XP_014669761.1">
    <property type="nucleotide sequence ID" value="XM_014814275.1"/>
</dbReference>
<evidence type="ECO:0000313" key="1">
    <source>
        <dbReference type="Proteomes" id="UP000695022"/>
    </source>
</evidence>
<dbReference type="Pfam" id="PF14469">
    <property type="entry name" value="AKAP28"/>
    <property type="match status" value="1"/>
</dbReference>